<dbReference type="Gene3D" id="3.30.1360.60">
    <property type="entry name" value="Glucose permease domain IIB"/>
    <property type="match status" value="1"/>
</dbReference>
<feature type="transmembrane region" description="Helical" evidence="12">
    <location>
        <begin position="246"/>
        <end position="270"/>
    </location>
</feature>
<keyword evidence="8" id="KW-0418">Kinase</keyword>
<evidence type="ECO:0000256" key="10">
    <source>
        <dbReference type="ARBA" id="ARBA00023136"/>
    </source>
</evidence>
<evidence type="ECO:0000256" key="3">
    <source>
        <dbReference type="ARBA" id="ARBA00022475"/>
    </source>
</evidence>
<evidence type="ECO:0000256" key="7">
    <source>
        <dbReference type="ARBA" id="ARBA00022692"/>
    </source>
</evidence>
<dbReference type="InterPro" id="IPR013013">
    <property type="entry name" value="PTS_EIIC_1"/>
</dbReference>
<evidence type="ECO:0000256" key="5">
    <source>
        <dbReference type="ARBA" id="ARBA00022679"/>
    </source>
</evidence>
<organism evidence="15 16">
    <name type="scientific">Breznakia pachnodae</name>
    <dbReference type="NCBI Taxonomy" id="265178"/>
    <lineage>
        <taxon>Bacteria</taxon>
        <taxon>Bacillati</taxon>
        <taxon>Bacillota</taxon>
        <taxon>Erysipelotrichia</taxon>
        <taxon>Erysipelotrichales</taxon>
        <taxon>Erysipelotrichaceae</taxon>
        <taxon>Breznakia</taxon>
    </lineage>
</organism>
<feature type="active site" description="Phosphocysteine intermediate; for EIIB activity" evidence="11">
    <location>
        <position position="27"/>
    </location>
</feature>
<dbReference type="SUPFAM" id="SSF55604">
    <property type="entry name" value="Glucose permease domain IIB"/>
    <property type="match status" value="1"/>
</dbReference>
<evidence type="ECO:0000256" key="9">
    <source>
        <dbReference type="ARBA" id="ARBA00022989"/>
    </source>
</evidence>
<dbReference type="InterPro" id="IPR003352">
    <property type="entry name" value="PTS_EIIC"/>
</dbReference>
<keyword evidence="16" id="KW-1185">Reference proteome</keyword>
<dbReference type="PANTHER" id="PTHR30175">
    <property type="entry name" value="PHOSPHOTRANSFERASE SYSTEM TRANSPORT PROTEIN"/>
    <property type="match status" value="1"/>
</dbReference>
<dbReference type="InterPro" id="IPR050558">
    <property type="entry name" value="PTS_Sugar-Specific_Components"/>
</dbReference>
<evidence type="ECO:0000256" key="2">
    <source>
        <dbReference type="ARBA" id="ARBA00022448"/>
    </source>
</evidence>
<evidence type="ECO:0000313" key="16">
    <source>
        <dbReference type="Proteomes" id="UP001230220"/>
    </source>
</evidence>
<evidence type="ECO:0000256" key="4">
    <source>
        <dbReference type="ARBA" id="ARBA00022597"/>
    </source>
</evidence>
<keyword evidence="3" id="KW-1003">Cell membrane</keyword>
<keyword evidence="6" id="KW-0598">Phosphotransferase system</keyword>
<evidence type="ECO:0000256" key="1">
    <source>
        <dbReference type="ARBA" id="ARBA00004651"/>
    </source>
</evidence>
<reference evidence="15 16" key="1">
    <citation type="submission" date="2023-07" db="EMBL/GenBank/DDBJ databases">
        <title>Genomic Encyclopedia of Type Strains, Phase IV (KMG-IV): sequencing the most valuable type-strain genomes for metagenomic binning, comparative biology and taxonomic classification.</title>
        <authorList>
            <person name="Goeker M."/>
        </authorList>
    </citation>
    <scope>NUCLEOTIDE SEQUENCE [LARGE SCALE GENOMIC DNA]</scope>
    <source>
        <strain evidence="15 16">DSM 16784</strain>
    </source>
</reference>
<dbReference type="Pfam" id="PF02378">
    <property type="entry name" value="PTS_EIIC"/>
    <property type="match status" value="1"/>
</dbReference>
<evidence type="ECO:0000259" key="14">
    <source>
        <dbReference type="PROSITE" id="PS51103"/>
    </source>
</evidence>
<feature type="transmembrane region" description="Helical" evidence="12">
    <location>
        <begin position="362"/>
        <end position="382"/>
    </location>
</feature>
<feature type="transmembrane region" description="Helical" evidence="12">
    <location>
        <begin position="216"/>
        <end position="234"/>
    </location>
</feature>
<feature type="domain" description="PTS EIIB type-1" evidence="13">
    <location>
        <begin position="5"/>
        <end position="87"/>
    </location>
</feature>
<comment type="subcellular location">
    <subcellularLocation>
        <location evidence="1">Cell membrane</location>
        <topology evidence="1">Multi-pass membrane protein</topology>
    </subcellularLocation>
</comment>
<proteinExistence type="predicted"/>
<feature type="transmembrane region" description="Helical" evidence="12">
    <location>
        <begin position="432"/>
        <end position="453"/>
    </location>
</feature>
<dbReference type="PANTHER" id="PTHR30175:SF1">
    <property type="entry name" value="PTS SYSTEM ARBUTIN-, CELLOBIOSE-, AND SALICIN-SPECIFIC EIIBC COMPONENT-RELATED"/>
    <property type="match status" value="1"/>
</dbReference>
<dbReference type="PROSITE" id="PS01035">
    <property type="entry name" value="PTS_EIIB_TYPE_1_CYS"/>
    <property type="match status" value="1"/>
</dbReference>
<keyword evidence="5" id="KW-0808">Transferase</keyword>
<name>A0ABU0DXQ6_9FIRM</name>
<dbReference type="InterPro" id="IPR018113">
    <property type="entry name" value="PTrfase_EIIB_Cys"/>
</dbReference>
<dbReference type="Proteomes" id="UP001230220">
    <property type="component" value="Unassembled WGS sequence"/>
</dbReference>
<keyword evidence="7 12" id="KW-0812">Transmembrane</keyword>
<evidence type="ECO:0000256" key="11">
    <source>
        <dbReference type="PROSITE-ProRule" id="PRU00421"/>
    </source>
</evidence>
<evidence type="ECO:0000256" key="12">
    <source>
        <dbReference type="SAM" id="Phobius"/>
    </source>
</evidence>
<feature type="transmembrane region" description="Helical" evidence="12">
    <location>
        <begin position="149"/>
        <end position="170"/>
    </location>
</feature>
<dbReference type="PROSITE" id="PS51103">
    <property type="entry name" value="PTS_EIIC_TYPE_1"/>
    <property type="match status" value="1"/>
</dbReference>
<dbReference type="EMBL" id="JAUSUR010000001">
    <property type="protein sequence ID" value="MDQ0359416.1"/>
    <property type="molecule type" value="Genomic_DNA"/>
</dbReference>
<accession>A0ABU0DXQ6</accession>
<keyword evidence="4" id="KW-0762">Sugar transport</keyword>
<feature type="domain" description="PTS EIIC type-1" evidence="14">
    <location>
        <begin position="102"/>
        <end position="469"/>
    </location>
</feature>
<dbReference type="Pfam" id="PF00367">
    <property type="entry name" value="PTS_EIIB"/>
    <property type="match status" value="1"/>
</dbReference>
<dbReference type="CDD" id="cd00212">
    <property type="entry name" value="PTS_IIB_glc"/>
    <property type="match status" value="1"/>
</dbReference>
<dbReference type="RefSeq" id="WP_307404508.1">
    <property type="nucleotide sequence ID" value="NZ_JAUSUR010000001.1"/>
</dbReference>
<dbReference type="InterPro" id="IPR036878">
    <property type="entry name" value="Glu_permease_IIB"/>
</dbReference>
<evidence type="ECO:0000313" key="15">
    <source>
        <dbReference type="EMBL" id="MDQ0359416.1"/>
    </source>
</evidence>
<feature type="transmembrane region" description="Helical" evidence="12">
    <location>
        <begin position="389"/>
        <end position="412"/>
    </location>
</feature>
<evidence type="ECO:0000256" key="8">
    <source>
        <dbReference type="ARBA" id="ARBA00022777"/>
    </source>
</evidence>
<dbReference type="PROSITE" id="PS51098">
    <property type="entry name" value="PTS_EIIB_TYPE_1"/>
    <property type="match status" value="1"/>
</dbReference>
<protein>
    <submittedName>
        <fullName evidence="15">PTS system beta-glucosides-specific IIC component</fullName>
    </submittedName>
</protein>
<keyword evidence="2" id="KW-0813">Transport</keyword>
<evidence type="ECO:0000256" key="6">
    <source>
        <dbReference type="ARBA" id="ARBA00022683"/>
    </source>
</evidence>
<dbReference type="InterPro" id="IPR001996">
    <property type="entry name" value="PTS_IIB_1"/>
</dbReference>
<feature type="transmembrane region" description="Helical" evidence="12">
    <location>
        <begin position="329"/>
        <end position="350"/>
    </location>
</feature>
<gene>
    <name evidence="15" type="ORF">J2S15_000147</name>
</gene>
<evidence type="ECO:0000259" key="13">
    <source>
        <dbReference type="PROSITE" id="PS51098"/>
    </source>
</evidence>
<keyword evidence="10 12" id="KW-0472">Membrane</keyword>
<feature type="transmembrane region" description="Helical" evidence="12">
    <location>
        <begin position="290"/>
        <end position="322"/>
    </location>
</feature>
<keyword evidence="9 12" id="KW-1133">Transmembrane helix</keyword>
<comment type="caution">
    <text evidence="15">The sequence shown here is derived from an EMBL/GenBank/DDBJ whole genome shotgun (WGS) entry which is preliminary data.</text>
</comment>
<feature type="transmembrane region" description="Helical" evidence="12">
    <location>
        <begin position="182"/>
        <end position="210"/>
    </location>
</feature>
<feature type="transmembrane region" description="Helical" evidence="12">
    <location>
        <begin position="115"/>
        <end position="137"/>
    </location>
</feature>
<sequence length="469" mass="49906">MDKNKKIAEDVLSAVGGKENVTSVLHCMTRLRFTLKDQSLVNVDDIKKVDGIMGCQIVGGQLQVIVGQNVDKVYSEICDLGGFAKTAGLDENLDKEPLTLKNVGGKILNYLSSSLSSFIPVMITAAMFKTVLVIFGPDMLNVFGVESDMYILLSFLYDAGFYFMPIYLGYTAAKTLGVTPVLGMYMGCILVVPAFVELANIGVSFTVYGIPTVVNNYGQTLVPILLIVWVMSYVERFFKKIVPTTLSTIFVPFLTAAVMVPVGLCALAPLGGFVGDYVGEALVWFSNNGGFIAVAVIAALWEFLVMTGMHSVVIVTGITIIMQQGSESCILVAGGIATWSCFGMALGAFFKLKDKNEKSLSLGYFISGIVGGVTEPALYGIGMKYKKPFIAMAIGGFVGGLYAGITGVATYVLGATNFLAVLGYVGGGTTNLINGIIASAIGLIGTAVLTYFFGFSKKDLEVRNNEGVL</sequence>